<proteinExistence type="predicted"/>
<keyword evidence="2" id="KW-1185">Reference proteome</keyword>
<gene>
    <name evidence="1" type="ORF">CCMP2556_LOCUS33448</name>
</gene>
<dbReference type="Proteomes" id="UP001642484">
    <property type="component" value="Unassembled WGS sequence"/>
</dbReference>
<evidence type="ECO:0000313" key="1">
    <source>
        <dbReference type="EMBL" id="CAK9068104.1"/>
    </source>
</evidence>
<evidence type="ECO:0000313" key="2">
    <source>
        <dbReference type="Proteomes" id="UP001642484"/>
    </source>
</evidence>
<dbReference type="EMBL" id="CAXAMN010022295">
    <property type="protein sequence ID" value="CAK9068104.1"/>
    <property type="molecule type" value="Genomic_DNA"/>
</dbReference>
<protein>
    <submittedName>
        <fullName evidence="1">Uncharacterized protein</fullName>
    </submittedName>
</protein>
<organism evidence="1 2">
    <name type="scientific">Durusdinium trenchii</name>
    <dbReference type="NCBI Taxonomy" id="1381693"/>
    <lineage>
        <taxon>Eukaryota</taxon>
        <taxon>Sar</taxon>
        <taxon>Alveolata</taxon>
        <taxon>Dinophyceae</taxon>
        <taxon>Suessiales</taxon>
        <taxon>Symbiodiniaceae</taxon>
        <taxon>Durusdinium</taxon>
    </lineage>
</organism>
<sequence>MGLATSVPEFVSPEERLRPSKRIDFLEDFSKVLQTDPPQGFSESSAGFAKASRRVRADDWGRLVLEITMRFCLPPLASLASWLGERACDSLRSVFSCGVFLQLKMRMASPETHLPTWIWVCAKIWVLVPVLGESIKTNEIK</sequence>
<comment type="caution">
    <text evidence="1">The sequence shown here is derived from an EMBL/GenBank/DDBJ whole genome shotgun (WGS) entry which is preliminary data.</text>
</comment>
<name>A0ABP0NZ65_9DINO</name>
<accession>A0ABP0NZ65</accession>
<reference evidence="1 2" key="1">
    <citation type="submission" date="2024-02" db="EMBL/GenBank/DDBJ databases">
        <authorList>
            <person name="Chen Y."/>
            <person name="Shah S."/>
            <person name="Dougan E. K."/>
            <person name="Thang M."/>
            <person name="Chan C."/>
        </authorList>
    </citation>
    <scope>NUCLEOTIDE SEQUENCE [LARGE SCALE GENOMIC DNA]</scope>
</reference>